<dbReference type="GO" id="GO:0015833">
    <property type="term" value="P:peptide transport"/>
    <property type="evidence" value="ECO:0007669"/>
    <property type="project" value="InterPro"/>
</dbReference>
<dbReference type="PROSITE" id="PS50893">
    <property type="entry name" value="ABC_TRANSPORTER_2"/>
    <property type="match status" value="2"/>
</dbReference>
<comment type="similarity">
    <text evidence="2">Belongs to the ABC transporter superfamily.</text>
</comment>
<dbReference type="GO" id="GO:0055085">
    <property type="term" value="P:transmembrane transport"/>
    <property type="evidence" value="ECO:0007669"/>
    <property type="project" value="UniProtKB-ARBA"/>
</dbReference>
<dbReference type="NCBIfam" id="NF008453">
    <property type="entry name" value="PRK11308.1"/>
    <property type="match status" value="2"/>
</dbReference>
<dbReference type="FunFam" id="3.40.50.300:FF:000016">
    <property type="entry name" value="Oligopeptide ABC transporter ATP-binding component"/>
    <property type="match status" value="1"/>
</dbReference>
<feature type="domain" description="ABC transporter" evidence="6">
    <location>
        <begin position="9"/>
        <end position="258"/>
    </location>
</feature>
<evidence type="ECO:0000313" key="8">
    <source>
        <dbReference type="Proteomes" id="UP000541109"/>
    </source>
</evidence>
<dbReference type="PANTHER" id="PTHR43776:SF7">
    <property type="entry name" value="D,D-DIPEPTIDE TRANSPORT ATP-BINDING PROTEIN DDPF-RELATED"/>
    <property type="match status" value="1"/>
</dbReference>
<evidence type="ECO:0000256" key="4">
    <source>
        <dbReference type="ARBA" id="ARBA00022741"/>
    </source>
</evidence>
<dbReference type="InterPro" id="IPR027417">
    <property type="entry name" value="P-loop_NTPase"/>
</dbReference>
<evidence type="ECO:0000256" key="1">
    <source>
        <dbReference type="ARBA" id="ARBA00004417"/>
    </source>
</evidence>
<dbReference type="Pfam" id="PF08352">
    <property type="entry name" value="oligo_HPY"/>
    <property type="match status" value="2"/>
</dbReference>
<name>A0A839AAN9_9HYPH</name>
<dbReference type="EMBL" id="JACFXV010000034">
    <property type="protein sequence ID" value="MBA5776108.1"/>
    <property type="molecule type" value="Genomic_DNA"/>
</dbReference>
<dbReference type="PANTHER" id="PTHR43776">
    <property type="entry name" value="TRANSPORT ATP-BINDING PROTEIN"/>
    <property type="match status" value="1"/>
</dbReference>
<evidence type="ECO:0000256" key="3">
    <source>
        <dbReference type="ARBA" id="ARBA00022448"/>
    </source>
</evidence>
<organism evidence="7 8">
    <name type="scientific">Stappia albiluteola</name>
    <dbReference type="NCBI Taxonomy" id="2758565"/>
    <lineage>
        <taxon>Bacteria</taxon>
        <taxon>Pseudomonadati</taxon>
        <taxon>Pseudomonadota</taxon>
        <taxon>Alphaproteobacteria</taxon>
        <taxon>Hyphomicrobiales</taxon>
        <taxon>Stappiaceae</taxon>
        <taxon>Stappia</taxon>
    </lineage>
</organism>
<dbReference type="InterPro" id="IPR013563">
    <property type="entry name" value="Oligopep_ABC_C"/>
</dbReference>
<evidence type="ECO:0000259" key="6">
    <source>
        <dbReference type="PROSITE" id="PS50893"/>
    </source>
</evidence>
<gene>
    <name evidence="7" type="ORF">H2509_03090</name>
</gene>
<comment type="subcellular location">
    <subcellularLocation>
        <location evidence="1">Cell inner membrane</location>
        <topology evidence="1">Peripheral membrane protein</topology>
    </subcellularLocation>
</comment>
<dbReference type="SMART" id="SM00382">
    <property type="entry name" value="AAA"/>
    <property type="match status" value="2"/>
</dbReference>
<keyword evidence="5 7" id="KW-0067">ATP-binding</keyword>
<dbReference type="CDD" id="cd03257">
    <property type="entry name" value="ABC_NikE_OppD_transporters"/>
    <property type="match status" value="2"/>
</dbReference>
<dbReference type="NCBIfam" id="NF007739">
    <property type="entry name" value="PRK10419.1"/>
    <property type="match status" value="2"/>
</dbReference>
<dbReference type="GO" id="GO:0005524">
    <property type="term" value="F:ATP binding"/>
    <property type="evidence" value="ECO:0007669"/>
    <property type="project" value="UniProtKB-KW"/>
</dbReference>
<evidence type="ECO:0000313" key="7">
    <source>
        <dbReference type="EMBL" id="MBA5776108.1"/>
    </source>
</evidence>
<keyword evidence="4" id="KW-0547">Nucleotide-binding</keyword>
<dbReference type="InterPro" id="IPR003593">
    <property type="entry name" value="AAA+_ATPase"/>
</dbReference>
<keyword evidence="3" id="KW-0813">Transport</keyword>
<comment type="caution">
    <text evidence="7">The sequence shown here is derived from an EMBL/GenBank/DDBJ whole genome shotgun (WGS) entry which is preliminary data.</text>
</comment>
<protein>
    <submittedName>
        <fullName evidence="7">ABC transporter ATP-binding protein</fullName>
    </submittedName>
</protein>
<feature type="domain" description="ABC transporter" evidence="6">
    <location>
        <begin position="277"/>
        <end position="527"/>
    </location>
</feature>
<dbReference type="PROSITE" id="PS00211">
    <property type="entry name" value="ABC_TRANSPORTER_1"/>
    <property type="match status" value="2"/>
</dbReference>
<dbReference type="GO" id="GO:0016887">
    <property type="term" value="F:ATP hydrolysis activity"/>
    <property type="evidence" value="ECO:0007669"/>
    <property type="project" value="InterPro"/>
</dbReference>
<dbReference type="Gene3D" id="3.40.50.300">
    <property type="entry name" value="P-loop containing nucleotide triphosphate hydrolases"/>
    <property type="match status" value="2"/>
</dbReference>
<dbReference type="InterPro" id="IPR017871">
    <property type="entry name" value="ABC_transporter-like_CS"/>
</dbReference>
<proteinExistence type="inferred from homology"/>
<dbReference type="AlphaFoldDB" id="A0A839AAN9"/>
<sequence>MTELPLLSVRDLSVAFTQNGRTTTAVDHISFDIGKGETVALVGESGSGKSVSALSTVRLLPYPAASHPSGKILFKGEDMLTADEAALRKVRGNAISMIFQEPMTSLNPLHPVEQQVAEILKIHRGMSDKAARARVLELLDQVGIREPEKRLASYPHQLSGGQRQRVMIAMALANEPDLLIADEPTTALDVTVQAQILKLLKELQKSAGMAMLFITHDLGIVRKIADRVCVMTQGKIVEQGPVAEIFADPQHPYTKKLLAAEPKGAPPKTDLSKPIVVKGDDVKVWFPVKRGFFRRTVDHIKAVDGVDLEVREAQTLGIVGESGSGKTTLGLALLRMISSTGRISFRDREIEGFSWKEMRPLRRDMQIVFQDPFGSLSPRMSIADIVGEGLAVHFPGITAGERDDRVATALEEVGLDPDTRFRYPHEFSGGQRQRISIARAMVLEPKFVMLDEPTSALDMSVQAQVVDLLRDLQIKHGLAYLFISHDLKVVRALANDVIVMRAGKVVESGSATEIFDSPKTDYTRALMAAAFHMETAAEGIVSE</sequence>
<keyword evidence="8" id="KW-1185">Reference proteome</keyword>
<dbReference type="Proteomes" id="UP000541109">
    <property type="component" value="Unassembled WGS sequence"/>
</dbReference>
<reference evidence="7 8" key="1">
    <citation type="submission" date="2020-07" db="EMBL/GenBank/DDBJ databases">
        <title>Stappia sp., F7233, whole genome shotgun sequencing project.</title>
        <authorList>
            <person name="Jiang S."/>
            <person name="Liu Z.W."/>
            <person name="Du Z.J."/>
        </authorList>
    </citation>
    <scope>NUCLEOTIDE SEQUENCE [LARGE SCALE GENOMIC DNA]</scope>
    <source>
        <strain evidence="7 8">F7233</strain>
    </source>
</reference>
<evidence type="ECO:0000256" key="5">
    <source>
        <dbReference type="ARBA" id="ARBA00022840"/>
    </source>
</evidence>
<dbReference type="RefSeq" id="WP_182162218.1">
    <property type="nucleotide sequence ID" value="NZ_JACFXV010000034.1"/>
</dbReference>
<dbReference type="InterPro" id="IPR050319">
    <property type="entry name" value="ABC_transp_ATP-bind"/>
</dbReference>
<dbReference type="GO" id="GO:0005886">
    <property type="term" value="C:plasma membrane"/>
    <property type="evidence" value="ECO:0007669"/>
    <property type="project" value="UniProtKB-SubCell"/>
</dbReference>
<dbReference type="SUPFAM" id="SSF52540">
    <property type="entry name" value="P-loop containing nucleoside triphosphate hydrolases"/>
    <property type="match status" value="2"/>
</dbReference>
<accession>A0A839AAN9</accession>
<evidence type="ECO:0000256" key="2">
    <source>
        <dbReference type="ARBA" id="ARBA00005417"/>
    </source>
</evidence>
<dbReference type="InterPro" id="IPR003439">
    <property type="entry name" value="ABC_transporter-like_ATP-bd"/>
</dbReference>
<dbReference type="Pfam" id="PF00005">
    <property type="entry name" value="ABC_tran"/>
    <property type="match status" value="2"/>
</dbReference>